<sequence length="219" mass="23927">MDAKPPAESASEDGSRLAIELGNSLQITGPNSGMRIKAKLAGMVKDRCLIVQAVGLEGSGRLRRLFSYGDPLLVRYLHDGVIFGFRTFVSGTVVEPLPLVFLNWPERVEAHSVRQSRRLDTFIPCHLKLQGTGHDASIIDISAGGCQVVLVRSAGVAAPDPEHAPQVELRIPTTDEETPRQIEGVVRRCHADQSRIELGIQFQTEQVALYEKLTALLPS</sequence>
<dbReference type="GO" id="GO:0035438">
    <property type="term" value="F:cyclic-di-GMP binding"/>
    <property type="evidence" value="ECO:0007669"/>
    <property type="project" value="InterPro"/>
</dbReference>
<evidence type="ECO:0000259" key="4">
    <source>
        <dbReference type="Pfam" id="PF07238"/>
    </source>
</evidence>
<keyword evidence="1" id="KW-0973">c-di-GMP</keyword>
<keyword evidence="3" id="KW-0975">Bacterial flagellum</keyword>
<evidence type="ECO:0000256" key="1">
    <source>
        <dbReference type="ARBA" id="ARBA00022636"/>
    </source>
</evidence>
<dbReference type="InterPro" id="IPR009875">
    <property type="entry name" value="PilZ_domain"/>
</dbReference>
<dbReference type="AlphaFoldDB" id="A0A498C6X3"/>
<dbReference type="SUPFAM" id="SSF141371">
    <property type="entry name" value="PilZ domain-like"/>
    <property type="match status" value="2"/>
</dbReference>
<dbReference type="Gene3D" id="2.40.10.220">
    <property type="entry name" value="predicted glycosyltransferase like domains"/>
    <property type="match status" value="1"/>
</dbReference>
<feature type="domain" description="PilZ" evidence="4">
    <location>
        <begin position="113"/>
        <end position="216"/>
    </location>
</feature>
<dbReference type="Pfam" id="PF07238">
    <property type="entry name" value="PilZ"/>
    <property type="match status" value="1"/>
</dbReference>
<evidence type="ECO:0000313" key="7">
    <source>
        <dbReference type="Proteomes" id="UP000275461"/>
    </source>
</evidence>
<evidence type="ECO:0000313" key="6">
    <source>
        <dbReference type="EMBL" id="RLK51113.1"/>
    </source>
</evidence>
<feature type="domain" description="Type III secretion system flagellar brake protein YcgR PilZN" evidence="5">
    <location>
        <begin position="23"/>
        <end position="105"/>
    </location>
</feature>
<comment type="caution">
    <text evidence="6">The sequence shown here is derived from an EMBL/GenBank/DDBJ whole genome shotgun (WGS) entry which is preliminary data.</text>
</comment>
<reference evidence="6 7" key="1">
    <citation type="submission" date="2018-10" db="EMBL/GenBank/DDBJ databases">
        <title>Genomic Encyclopedia of Type Strains, Phase IV (KMG-IV): sequencing the most valuable type-strain genomes for metagenomic binning, comparative biology and taxonomic classification.</title>
        <authorList>
            <person name="Goeker M."/>
        </authorList>
    </citation>
    <scope>NUCLEOTIDE SEQUENCE [LARGE SCALE GENOMIC DNA]</scope>
    <source>
        <strain evidence="6 7">DSM 12769</strain>
    </source>
</reference>
<gene>
    <name evidence="6" type="ORF">DFR31_1029</name>
</gene>
<dbReference type="Proteomes" id="UP000275461">
    <property type="component" value="Unassembled WGS sequence"/>
</dbReference>
<evidence type="ECO:0000256" key="2">
    <source>
        <dbReference type="ARBA" id="ARBA00022741"/>
    </source>
</evidence>
<name>A0A498C6X3_9GAMM</name>
<dbReference type="Gene3D" id="2.30.110.10">
    <property type="entry name" value="Electron Transport, Fmn-binding Protein, Chain A"/>
    <property type="match status" value="1"/>
</dbReference>
<keyword evidence="6" id="KW-0282">Flagellum</keyword>
<dbReference type="InterPro" id="IPR012349">
    <property type="entry name" value="Split_barrel_FMN-bd"/>
</dbReference>
<dbReference type="Pfam" id="PF12945">
    <property type="entry name" value="PilZNR"/>
    <property type="match status" value="1"/>
</dbReference>
<evidence type="ECO:0000259" key="5">
    <source>
        <dbReference type="Pfam" id="PF12945"/>
    </source>
</evidence>
<organism evidence="6 7">
    <name type="scientific">Alkalispirillum mobile</name>
    <dbReference type="NCBI Taxonomy" id="85925"/>
    <lineage>
        <taxon>Bacteria</taxon>
        <taxon>Pseudomonadati</taxon>
        <taxon>Pseudomonadota</taxon>
        <taxon>Gammaproteobacteria</taxon>
        <taxon>Chromatiales</taxon>
        <taxon>Ectothiorhodospiraceae</taxon>
        <taxon>Alkalispirillum</taxon>
    </lineage>
</organism>
<protein>
    <submittedName>
        <fullName evidence="6">Flagellar protein YcgR</fullName>
    </submittedName>
</protein>
<keyword evidence="2" id="KW-0547">Nucleotide-binding</keyword>
<keyword evidence="7" id="KW-1185">Reference proteome</keyword>
<dbReference type="EMBL" id="RCDA01000001">
    <property type="protein sequence ID" value="RLK51113.1"/>
    <property type="molecule type" value="Genomic_DNA"/>
</dbReference>
<dbReference type="InterPro" id="IPR009926">
    <property type="entry name" value="T3SS_YcgR_PilZN"/>
</dbReference>
<evidence type="ECO:0000256" key="3">
    <source>
        <dbReference type="ARBA" id="ARBA00023143"/>
    </source>
</evidence>
<proteinExistence type="predicted"/>
<keyword evidence="6" id="KW-0969">Cilium</keyword>
<accession>A0A498C6X3</accession>
<keyword evidence="6" id="KW-0966">Cell projection</keyword>